<dbReference type="EMBL" id="MCFE01000046">
    <property type="protein sequence ID" value="ORY03451.1"/>
    <property type="molecule type" value="Genomic_DNA"/>
</dbReference>
<dbReference type="InterPro" id="IPR054597">
    <property type="entry name" value="FeeM_cat"/>
</dbReference>
<dbReference type="InParanoid" id="A0A1Y1YZK0"/>
<sequence>MVYQIRIVQDEEGINQIQRLLYTVYIEEGKWKFNPANPAGIRIVDDRLIDNRDDIATYFGAFSNKKLIGCCRICPRHEGLFEIQSYTSKPLSLLNTKNLVEGSRSAVLPEYREHGVFRIMFREVLQYCYQRDLLLFTCTSSKELRRVFQIIDFQWLRISHSNMNPTTQKSANCLWSSPDETYSIVFQNFAQQFHYIAISKLDK</sequence>
<gene>
    <name evidence="2" type="ORF">K493DRAFT_297457</name>
</gene>
<dbReference type="CDD" id="cd04301">
    <property type="entry name" value="NAT_SF"/>
    <property type="match status" value="1"/>
</dbReference>
<name>A0A1Y1YZK0_9FUNG</name>
<protein>
    <recommendedName>
        <fullName evidence="1">N-acyl amino acid synthase FeeM catalytic core domain-containing protein</fullName>
    </recommendedName>
</protein>
<dbReference type="InterPro" id="IPR016181">
    <property type="entry name" value="Acyl_CoA_acyltransferase"/>
</dbReference>
<dbReference type="Pfam" id="PF21926">
    <property type="entry name" value="FeeM"/>
    <property type="match status" value="1"/>
</dbReference>
<comment type="caution">
    <text evidence="2">The sequence shown here is derived from an EMBL/GenBank/DDBJ whole genome shotgun (WGS) entry which is preliminary data.</text>
</comment>
<dbReference type="SUPFAM" id="SSF55729">
    <property type="entry name" value="Acyl-CoA N-acyltransferases (Nat)"/>
    <property type="match status" value="1"/>
</dbReference>
<evidence type="ECO:0000313" key="3">
    <source>
        <dbReference type="Proteomes" id="UP000193498"/>
    </source>
</evidence>
<keyword evidence="3" id="KW-1185">Reference proteome</keyword>
<evidence type="ECO:0000313" key="2">
    <source>
        <dbReference type="EMBL" id="ORY03451.1"/>
    </source>
</evidence>
<evidence type="ECO:0000259" key="1">
    <source>
        <dbReference type="Pfam" id="PF21926"/>
    </source>
</evidence>
<accession>A0A1Y1YZK0</accession>
<dbReference type="Proteomes" id="UP000193498">
    <property type="component" value="Unassembled WGS sequence"/>
</dbReference>
<reference evidence="2 3" key="1">
    <citation type="submission" date="2016-07" db="EMBL/GenBank/DDBJ databases">
        <title>Pervasive Adenine N6-methylation of Active Genes in Fungi.</title>
        <authorList>
            <consortium name="DOE Joint Genome Institute"/>
            <person name="Mondo S.J."/>
            <person name="Dannebaum R.O."/>
            <person name="Kuo R.C."/>
            <person name="Labutti K."/>
            <person name="Haridas S."/>
            <person name="Kuo A."/>
            <person name="Salamov A."/>
            <person name="Ahrendt S.R."/>
            <person name="Lipzen A."/>
            <person name="Sullivan W."/>
            <person name="Andreopoulos W.B."/>
            <person name="Clum A."/>
            <person name="Lindquist E."/>
            <person name="Daum C."/>
            <person name="Ramamoorthy G.K."/>
            <person name="Gryganskyi A."/>
            <person name="Culley D."/>
            <person name="Magnuson J.K."/>
            <person name="James T.Y."/>
            <person name="O'Malley M.A."/>
            <person name="Stajich J.E."/>
            <person name="Spatafora J.W."/>
            <person name="Visel A."/>
            <person name="Grigoriev I.V."/>
        </authorList>
    </citation>
    <scope>NUCLEOTIDE SEQUENCE [LARGE SCALE GENOMIC DNA]</scope>
    <source>
        <strain evidence="2 3">CBS 931.73</strain>
    </source>
</reference>
<dbReference type="OrthoDB" id="10272226at2759"/>
<proteinExistence type="predicted"/>
<organism evidence="2 3">
    <name type="scientific">Basidiobolus meristosporus CBS 931.73</name>
    <dbReference type="NCBI Taxonomy" id="1314790"/>
    <lineage>
        <taxon>Eukaryota</taxon>
        <taxon>Fungi</taxon>
        <taxon>Fungi incertae sedis</taxon>
        <taxon>Zoopagomycota</taxon>
        <taxon>Entomophthoromycotina</taxon>
        <taxon>Basidiobolomycetes</taxon>
        <taxon>Basidiobolales</taxon>
        <taxon>Basidiobolaceae</taxon>
        <taxon>Basidiobolus</taxon>
    </lineage>
</organism>
<dbReference type="Gene3D" id="3.40.630.30">
    <property type="match status" value="1"/>
</dbReference>
<dbReference type="AlphaFoldDB" id="A0A1Y1YZK0"/>
<feature type="domain" description="N-acyl amino acid synthase FeeM catalytic core" evidence="1">
    <location>
        <begin position="16"/>
        <end position="149"/>
    </location>
</feature>